<evidence type="ECO:0000256" key="4">
    <source>
        <dbReference type="ARBA" id="ARBA00023136"/>
    </source>
</evidence>
<protein>
    <recommendedName>
        <fullName evidence="5">DUF1232 domain-containing protein</fullName>
    </recommendedName>
</protein>
<evidence type="ECO:0000256" key="2">
    <source>
        <dbReference type="ARBA" id="ARBA00022692"/>
    </source>
</evidence>
<evidence type="ECO:0000259" key="5">
    <source>
        <dbReference type="Pfam" id="PF06803"/>
    </source>
</evidence>
<feature type="domain" description="DUF1232" evidence="5">
    <location>
        <begin position="52"/>
        <end position="85"/>
    </location>
</feature>
<keyword evidence="2" id="KW-0812">Transmembrane</keyword>
<proteinExistence type="predicted"/>
<organism evidence="6">
    <name type="scientific">bioreactor metagenome</name>
    <dbReference type="NCBI Taxonomy" id="1076179"/>
    <lineage>
        <taxon>unclassified sequences</taxon>
        <taxon>metagenomes</taxon>
        <taxon>ecological metagenomes</taxon>
    </lineage>
</organism>
<keyword evidence="3" id="KW-1133">Transmembrane helix</keyword>
<dbReference type="InterPro" id="IPR010652">
    <property type="entry name" value="DUF1232"/>
</dbReference>
<keyword evidence="4" id="KW-0472">Membrane</keyword>
<evidence type="ECO:0000256" key="3">
    <source>
        <dbReference type="ARBA" id="ARBA00022989"/>
    </source>
</evidence>
<comment type="caution">
    <text evidence="6">The sequence shown here is derived from an EMBL/GenBank/DDBJ whole genome shotgun (WGS) entry which is preliminary data.</text>
</comment>
<name>A0A644T593_9ZZZZ</name>
<dbReference type="AlphaFoldDB" id="A0A644T593"/>
<accession>A0A644T593</accession>
<dbReference type="EMBL" id="VSSQ01000016">
    <property type="protein sequence ID" value="MPL62105.1"/>
    <property type="molecule type" value="Genomic_DNA"/>
</dbReference>
<reference evidence="6" key="1">
    <citation type="submission" date="2019-08" db="EMBL/GenBank/DDBJ databases">
        <authorList>
            <person name="Kucharzyk K."/>
            <person name="Murdoch R.W."/>
            <person name="Higgins S."/>
            <person name="Loffler F."/>
        </authorList>
    </citation>
    <scope>NUCLEOTIDE SEQUENCE</scope>
</reference>
<evidence type="ECO:0000256" key="1">
    <source>
        <dbReference type="ARBA" id="ARBA00004127"/>
    </source>
</evidence>
<gene>
    <name evidence="6" type="ORF">SDC9_07704</name>
</gene>
<sequence length="142" mass="16563">MISEFKDFYIALQENLDSYNGEYAPFIDYGPELFKLLCDILDDKRISADLRLKISAGISYYVVPMDVIPETIYGPYGYIDDIYLTVYVLKEVTKIHGYELLEQFWHSGEKISDVMDICFEKSKEVLEESQINDILNYVGLRE</sequence>
<dbReference type="GO" id="GO:0012505">
    <property type="term" value="C:endomembrane system"/>
    <property type="evidence" value="ECO:0007669"/>
    <property type="project" value="UniProtKB-SubCell"/>
</dbReference>
<comment type="subcellular location">
    <subcellularLocation>
        <location evidence="1">Endomembrane system</location>
        <topology evidence="1">Multi-pass membrane protein</topology>
    </subcellularLocation>
</comment>
<evidence type="ECO:0000313" key="6">
    <source>
        <dbReference type="EMBL" id="MPL62105.1"/>
    </source>
</evidence>
<dbReference type="Pfam" id="PF06803">
    <property type="entry name" value="DUF1232"/>
    <property type="match status" value="1"/>
</dbReference>